<evidence type="ECO:0000313" key="3">
    <source>
        <dbReference type="Proteomes" id="UP000002875"/>
    </source>
</evidence>
<dbReference type="Pfam" id="PF16130">
    <property type="entry name" value="DUF4842"/>
    <property type="match status" value="1"/>
</dbReference>
<dbReference type="EMBL" id="CP002962">
    <property type="protein sequence ID" value="AFK05572.1"/>
    <property type="molecule type" value="Genomic_DNA"/>
</dbReference>
<accession>A0ABN4ASF4</accession>
<dbReference type="InterPro" id="IPR032295">
    <property type="entry name" value="DUF4842"/>
</dbReference>
<dbReference type="Proteomes" id="UP000002875">
    <property type="component" value="Plasmid pEMTOL01"/>
</dbReference>
<gene>
    <name evidence="2" type="ordered locus">Emtol_0304</name>
</gene>
<name>A0ABN4ASF4_EMTOG</name>
<organism evidence="2 3">
    <name type="scientific">Emticicia oligotrophica (strain DSM 17448 / CIP 109782 / MTCC 6937 / GPTSA100-15)</name>
    <dbReference type="NCBI Taxonomy" id="929562"/>
    <lineage>
        <taxon>Bacteria</taxon>
        <taxon>Pseudomonadati</taxon>
        <taxon>Bacteroidota</taxon>
        <taxon>Cytophagia</taxon>
        <taxon>Cytophagales</taxon>
        <taxon>Leadbetterellaceae</taxon>
        <taxon>Emticicia</taxon>
    </lineage>
</organism>
<evidence type="ECO:0000259" key="1">
    <source>
        <dbReference type="Pfam" id="PF16130"/>
    </source>
</evidence>
<geneLocation type="plasmid" evidence="2 3">
    <name>pEMTOL01</name>
</geneLocation>
<keyword evidence="3" id="KW-1185">Reference proteome</keyword>
<sequence>MVPLLKRTISIPSLLAFSIVFVLSGCLKTDLERQVVASSPKLFSSDVVIPADFNWSTTKTMDFKVAVDDKFSGKYFYRVELYDNDPMLGTQANLLSAGVAKKGQDFTGKIVVPTMLNYIYVRRISPTKVPFVTMIPVESLGNLSISLNGSISTGMESVRVATDLSKSNTLAPMFAYSVADYAVPAGAIEIKANDKNVKIESNKTYVVKAGVSFKGNIDLNNGTSNVKVYIDGEWNDSNNALVVGGNNTLIITENGSIKINKLTQNTGGTFINCGKAEFDNMTTSNESTYSNYGTLKAKKAVFTNASLKNYGTITFEDLTSTTTSTLIRNEGSMYVEKGLLTNSTLETLCYIKIKDLLTNGAKIKIEGGGMLSVDTYQSGGTEFNLLANAILEVTEIVKFTSNSNVMKGPASSGRALARMKKVDVKGQWNAITYSGNLEIACSDHTPNEQWKTYYVINSPATIVPFDKSTVVIPGTTCNGGGNKGPGDDKPEDQVVTEVNLGTYSYAFEDNWPQLGDYDLNDVVVDMNVVKFQNTSNKVTKVVLKGKLRAAGALKRLAVAVQLDGILANSVSKVTYSRADLVGSLLKLGANGVETGQKFAVATIADDVHKAFGLNNVGFVNTQTNNYAPVDVVITIEFTTPLDSFTFQTLNMFIVNYNSAGNDRGEVHLVGYKGTDKIDALKIANSTGSLLSNTDPFKSINNEPWGLIIPSSFVYPPETKNIKTFYTKFQSWATSGGTVDTNWYLQ</sequence>
<proteinExistence type="predicted"/>
<dbReference type="InterPro" id="IPR031025">
    <property type="entry name" value="LruC_dom"/>
</dbReference>
<keyword evidence="2" id="KW-0614">Plasmid</keyword>
<dbReference type="NCBIfam" id="TIGR04456">
    <property type="entry name" value="LruC_dom"/>
    <property type="match status" value="1"/>
</dbReference>
<dbReference type="PROSITE" id="PS51257">
    <property type="entry name" value="PROKAR_LIPOPROTEIN"/>
    <property type="match status" value="1"/>
</dbReference>
<feature type="domain" description="DUF4842" evidence="1">
    <location>
        <begin position="536"/>
        <end position="743"/>
    </location>
</feature>
<reference evidence="2 3" key="1">
    <citation type="submission" date="2011-07" db="EMBL/GenBank/DDBJ databases">
        <title>The complete genome of plasmid 1 of Emticicia oligotrophica DSM 17448.</title>
        <authorList>
            <consortium name="US DOE Joint Genome Institute (JGI-PGF)"/>
            <person name="Lucas S."/>
            <person name="Han J."/>
            <person name="Lapidus A."/>
            <person name="Bruce D."/>
            <person name="Goodwin L."/>
            <person name="Pitluck S."/>
            <person name="Peters L."/>
            <person name="Kyrpides N."/>
            <person name="Mavromatis K."/>
            <person name="Ivanova N."/>
            <person name="Ovchinnikova G."/>
            <person name="Teshima H."/>
            <person name="Detter J.C."/>
            <person name="Tapia R."/>
            <person name="Han C."/>
            <person name="Land M."/>
            <person name="Hauser L."/>
            <person name="Markowitz V."/>
            <person name="Cheng J.-F."/>
            <person name="Hugenholtz P."/>
            <person name="Woyke T."/>
            <person name="Wu D."/>
            <person name="Tindall B."/>
            <person name="Pomrenke H."/>
            <person name="Brambilla E."/>
            <person name="Klenk H.-P."/>
            <person name="Eisen J.A."/>
        </authorList>
    </citation>
    <scope>NUCLEOTIDE SEQUENCE [LARGE SCALE GENOMIC DNA]</scope>
    <source>
        <strain evidence="3">DSM 17448 / GPTSA100-15</strain>
        <plasmid evidence="2 3">pEMTOL01</plasmid>
    </source>
</reference>
<protein>
    <recommendedName>
        <fullName evidence="1">DUF4842 domain-containing protein</fullName>
    </recommendedName>
</protein>
<evidence type="ECO:0000313" key="2">
    <source>
        <dbReference type="EMBL" id="AFK05572.1"/>
    </source>
</evidence>